<organism evidence="1">
    <name type="scientific">marine sediment metagenome</name>
    <dbReference type="NCBI Taxonomy" id="412755"/>
    <lineage>
        <taxon>unclassified sequences</taxon>
        <taxon>metagenomes</taxon>
        <taxon>ecological metagenomes</taxon>
    </lineage>
</organism>
<reference evidence="1" key="1">
    <citation type="journal article" date="2015" name="Nature">
        <title>Complex archaea that bridge the gap between prokaryotes and eukaryotes.</title>
        <authorList>
            <person name="Spang A."/>
            <person name="Saw J.H."/>
            <person name="Jorgensen S.L."/>
            <person name="Zaremba-Niedzwiedzka K."/>
            <person name="Martijn J."/>
            <person name="Lind A.E."/>
            <person name="van Eijk R."/>
            <person name="Schleper C."/>
            <person name="Guy L."/>
            <person name="Ettema T.J."/>
        </authorList>
    </citation>
    <scope>NUCLEOTIDE SEQUENCE</scope>
</reference>
<proteinExistence type="predicted"/>
<comment type="caution">
    <text evidence="1">The sequence shown here is derived from an EMBL/GenBank/DDBJ whole genome shotgun (WGS) entry which is preliminary data.</text>
</comment>
<sequence length="105" mass="12313">MKRLLERQVQLARDFCAALLSPVWISCFDTADFFFVVGNRGRAFYHEMHDWVENHCHGGELDSVVDDEGWMLLCRKYGVDTQQQIDYSRLEGECREYIRKLCSGT</sequence>
<dbReference type="AlphaFoldDB" id="A0A0F9H8Q0"/>
<name>A0A0F9H8Q0_9ZZZZ</name>
<dbReference type="EMBL" id="LAZR01023579">
    <property type="protein sequence ID" value="KKL78035.1"/>
    <property type="molecule type" value="Genomic_DNA"/>
</dbReference>
<accession>A0A0F9H8Q0</accession>
<feature type="non-terminal residue" evidence="1">
    <location>
        <position position="1"/>
    </location>
</feature>
<gene>
    <name evidence="1" type="ORF">LCGC14_2028910</name>
</gene>
<dbReference type="PROSITE" id="PS51257">
    <property type="entry name" value="PROKAR_LIPOPROTEIN"/>
    <property type="match status" value="1"/>
</dbReference>
<protein>
    <submittedName>
        <fullName evidence="1">Uncharacterized protein</fullName>
    </submittedName>
</protein>
<evidence type="ECO:0000313" key="1">
    <source>
        <dbReference type="EMBL" id="KKL78035.1"/>
    </source>
</evidence>